<proteinExistence type="predicted"/>
<gene>
    <name evidence="1" type="ORF">UFOVP1636_181</name>
</gene>
<dbReference type="EMBL" id="LR797503">
    <property type="protein sequence ID" value="CAB4221189.1"/>
    <property type="molecule type" value="Genomic_DNA"/>
</dbReference>
<name>A0A6J5T0Z4_9CAUD</name>
<protein>
    <recommendedName>
        <fullName evidence="2">Baseplate wedge protein gp53, bacteriophage T4</fullName>
    </recommendedName>
</protein>
<evidence type="ECO:0008006" key="2">
    <source>
        <dbReference type="Google" id="ProtNLM"/>
    </source>
</evidence>
<sequence>MAAKYSRTSPYYTTSVTGNFLDVLTYRPIPKNPMDIKYTIDYVYEFRPDMLASDLYDTSGLWWVFAVRNPNVIADPIFDFYAGQIIYLPSKNALISSLGM</sequence>
<organism evidence="1">
    <name type="scientific">uncultured Caudovirales phage</name>
    <dbReference type="NCBI Taxonomy" id="2100421"/>
    <lineage>
        <taxon>Viruses</taxon>
        <taxon>Duplodnaviria</taxon>
        <taxon>Heunggongvirae</taxon>
        <taxon>Uroviricota</taxon>
        <taxon>Caudoviricetes</taxon>
        <taxon>Peduoviridae</taxon>
        <taxon>Maltschvirus</taxon>
        <taxon>Maltschvirus maltsch</taxon>
    </lineage>
</organism>
<reference evidence="1" key="1">
    <citation type="submission" date="2020-05" db="EMBL/GenBank/DDBJ databases">
        <authorList>
            <person name="Chiriac C."/>
            <person name="Salcher M."/>
            <person name="Ghai R."/>
            <person name="Kavagutti S V."/>
        </authorList>
    </citation>
    <scope>NUCLEOTIDE SEQUENCE</scope>
</reference>
<evidence type="ECO:0000313" key="1">
    <source>
        <dbReference type="EMBL" id="CAB4221189.1"/>
    </source>
</evidence>
<accession>A0A6J5T0Z4</accession>